<evidence type="ECO:0000259" key="10">
    <source>
        <dbReference type="Pfam" id="PF09375"/>
    </source>
</evidence>
<evidence type="ECO:0000313" key="12">
    <source>
        <dbReference type="Proteomes" id="UP000517916"/>
    </source>
</evidence>
<keyword evidence="7 9" id="KW-1133">Transmembrane helix</keyword>
<sequence>MWADGVPNLVIGLREGLEIGLVVSILLAAVRKAAPGRSTAPIWLGVLAAALLSLGFGAVLAFSRAELTLTAQAVFGGLLSLAAVGLVTWMIFWMRRTARGLSAELREQVGQALSVGTGALALTAFLAVAREGLETALFLWTTVQASGDTVAPLVGAAIGLAVALLLCWLIVRSSVRLNLGAFFSRTAVLLVVIAAGVLAYGLGELQTAGIIPGRNWLAFDLSTVLSTDSWWVSLISGITNLSPRMTVLQVATYLAYAAIVLHALLRRPSAEPSTVDKAEPVARKPLPHWVYVGAAVGVPVLAVGAFALLTSSSEASTNQQVTVTATGCASDWTGTAAGRSTITVLNKSGHGGEIYLIRSTDGAVIGEIEGLGPGTKRSITVDLTPGQYAWRCLVPGELDQVSPAASVNGGSGQAAVPAVVPVSEKDLQGPTESYTAYVADKLTALATQTDQLRARLAAGDLDGAKAAWLTAQLTWQRIGAAYGSFEDLGNAIAGLPQGLPEGTADPGFTGLHRVEFGLWHGQGAAELTPIAAKLHEDVLALQQKLPTIKTDVKDLPLRAHEILEDSLRRGLMGLSDQGSGAAYAETAADVEATNAVLDRLADLLTVRRPDLLPKARAQLSELAESLQGKTNSAPLADRQRVQSRLGAALETLSAIPTLLEVRAA</sequence>
<dbReference type="CDD" id="cd14656">
    <property type="entry name" value="Imelysin-like_EfeO"/>
    <property type="match status" value="1"/>
</dbReference>
<dbReference type="PANTHER" id="PTHR31632:SF2">
    <property type="entry name" value="PLASMA MEMBRANE IRON PERMEASE"/>
    <property type="match status" value="1"/>
</dbReference>
<feature type="transmembrane region" description="Helical" evidence="9">
    <location>
        <begin position="246"/>
        <end position="265"/>
    </location>
</feature>
<dbReference type="Pfam" id="PF09375">
    <property type="entry name" value="Peptidase_M75"/>
    <property type="match status" value="1"/>
</dbReference>
<reference evidence="11 12" key="1">
    <citation type="submission" date="2020-08" db="EMBL/GenBank/DDBJ databases">
        <title>Genomic Encyclopedia of Archaeal and Bacterial Type Strains, Phase II (KMG-II): from individual species to whole genera.</title>
        <authorList>
            <person name="Goeker M."/>
        </authorList>
    </citation>
    <scope>NUCLEOTIDE SEQUENCE [LARGE SCALE GENOMIC DNA]</scope>
    <source>
        <strain evidence="11 12">DSM 43850</strain>
    </source>
</reference>
<evidence type="ECO:0000256" key="1">
    <source>
        <dbReference type="ARBA" id="ARBA00004141"/>
    </source>
</evidence>
<evidence type="ECO:0000256" key="4">
    <source>
        <dbReference type="ARBA" id="ARBA00008333"/>
    </source>
</evidence>
<feature type="transmembrane region" description="Helical" evidence="9">
    <location>
        <begin position="149"/>
        <end position="170"/>
    </location>
</feature>
<feature type="transmembrane region" description="Helical" evidence="9">
    <location>
        <begin position="182"/>
        <end position="202"/>
    </location>
</feature>
<feature type="transmembrane region" description="Helical" evidence="9">
    <location>
        <begin position="42"/>
        <end position="63"/>
    </location>
</feature>
<evidence type="ECO:0000256" key="3">
    <source>
        <dbReference type="ARBA" id="ARBA00005989"/>
    </source>
</evidence>
<dbReference type="NCBIfam" id="NF041756">
    <property type="entry name" value="EfeU"/>
    <property type="match status" value="1"/>
</dbReference>
<feature type="transmembrane region" description="Helical" evidence="9">
    <location>
        <begin position="69"/>
        <end position="92"/>
    </location>
</feature>
<dbReference type="InterPro" id="IPR034981">
    <property type="entry name" value="Imelysin-like_EfeO/Algp7"/>
</dbReference>
<evidence type="ECO:0000256" key="8">
    <source>
        <dbReference type="ARBA" id="ARBA00023136"/>
    </source>
</evidence>
<dbReference type="PANTHER" id="PTHR31632">
    <property type="entry name" value="IRON TRANSPORTER FTH1"/>
    <property type="match status" value="1"/>
</dbReference>
<dbReference type="InterPro" id="IPR018976">
    <property type="entry name" value="Imelysin-like"/>
</dbReference>
<protein>
    <submittedName>
        <fullName evidence="11">High-affinity iron transporter</fullName>
    </submittedName>
</protein>
<feature type="domain" description="Imelysin-like" evidence="10">
    <location>
        <begin position="431"/>
        <end position="628"/>
    </location>
</feature>
<name>A0ABR6BBT6_9PSEU</name>
<evidence type="ECO:0000256" key="7">
    <source>
        <dbReference type="ARBA" id="ARBA00022989"/>
    </source>
</evidence>
<dbReference type="Proteomes" id="UP000517916">
    <property type="component" value="Unassembled WGS sequence"/>
</dbReference>
<evidence type="ECO:0000256" key="5">
    <source>
        <dbReference type="ARBA" id="ARBA00022692"/>
    </source>
</evidence>
<evidence type="ECO:0000256" key="9">
    <source>
        <dbReference type="SAM" id="Phobius"/>
    </source>
</evidence>
<accession>A0ABR6BBT6</accession>
<keyword evidence="5 9" id="KW-0812">Transmembrane</keyword>
<keyword evidence="6" id="KW-0732">Signal</keyword>
<comment type="subcellular location">
    <subcellularLocation>
        <location evidence="2">Cell envelope</location>
    </subcellularLocation>
    <subcellularLocation>
        <location evidence="1">Membrane</location>
        <topology evidence="1">Multi-pass membrane protein</topology>
    </subcellularLocation>
</comment>
<organism evidence="11 12">
    <name type="scientific">Kutzneria viridogrisea</name>
    <dbReference type="NCBI Taxonomy" id="47990"/>
    <lineage>
        <taxon>Bacteria</taxon>
        <taxon>Bacillati</taxon>
        <taxon>Actinomycetota</taxon>
        <taxon>Actinomycetes</taxon>
        <taxon>Pseudonocardiales</taxon>
        <taxon>Pseudonocardiaceae</taxon>
        <taxon>Kutzneria</taxon>
    </lineage>
</organism>
<keyword evidence="8 9" id="KW-0472">Membrane</keyword>
<dbReference type="Gene3D" id="1.20.1420.20">
    <property type="entry name" value="M75 peptidase, HXXE motif"/>
    <property type="match status" value="1"/>
</dbReference>
<feature type="transmembrane region" description="Helical" evidence="9">
    <location>
        <begin position="286"/>
        <end position="309"/>
    </location>
</feature>
<dbReference type="EMBL" id="JACJID010000001">
    <property type="protein sequence ID" value="MBA8924333.1"/>
    <property type="molecule type" value="Genomic_DNA"/>
</dbReference>
<gene>
    <name evidence="11" type="ORF">BC739_001530</name>
</gene>
<dbReference type="Pfam" id="PF03239">
    <property type="entry name" value="FTR1"/>
    <property type="match status" value="1"/>
</dbReference>
<dbReference type="RefSeq" id="WP_318296021.1">
    <property type="nucleotide sequence ID" value="NZ_BAAABQ010000007.1"/>
</dbReference>
<comment type="similarity">
    <text evidence="3">Belongs to the EfeM/EfeO family.</text>
</comment>
<dbReference type="InterPro" id="IPR004923">
    <property type="entry name" value="FTR1/Fip1/EfeU"/>
</dbReference>
<comment type="caution">
    <text evidence="11">The sequence shown here is derived from an EMBL/GenBank/DDBJ whole genome shotgun (WGS) entry which is preliminary data.</text>
</comment>
<dbReference type="InterPro" id="IPR038352">
    <property type="entry name" value="Imelysin_sf"/>
</dbReference>
<proteinExistence type="inferred from homology"/>
<comment type="similarity">
    <text evidence="4">Belongs to the oxidase-dependent Fe transporter (OFeT) (TC 9.A.10.1) family.</text>
</comment>
<keyword evidence="12" id="KW-1185">Reference proteome</keyword>
<evidence type="ECO:0000313" key="11">
    <source>
        <dbReference type="EMBL" id="MBA8924333.1"/>
    </source>
</evidence>
<feature type="transmembrane region" description="Helical" evidence="9">
    <location>
        <begin position="112"/>
        <end position="129"/>
    </location>
</feature>
<feature type="transmembrane region" description="Helical" evidence="9">
    <location>
        <begin position="12"/>
        <end position="30"/>
    </location>
</feature>
<evidence type="ECO:0000256" key="6">
    <source>
        <dbReference type="ARBA" id="ARBA00022729"/>
    </source>
</evidence>
<evidence type="ECO:0000256" key="2">
    <source>
        <dbReference type="ARBA" id="ARBA00004196"/>
    </source>
</evidence>